<dbReference type="Proteomes" id="UP001515480">
    <property type="component" value="Unassembled WGS sequence"/>
</dbReference>
<reference evidence="2 3" key="1">
    <citation type="journal article" date="2024" name="Science">
        <title>Giant polyketide synthase enzymes in the biosynthesis of giant marine polyether toxins.</title>
        <authorList>
            <person name="Fallon T.R."/>
            <person name="Shende V.V."/>
            <person name="Wierzbicki I.H."/>
            <person name="Pendleton A.L."/>
            <person name="Watervoot N.F."/>
            <person name="Auber R.P."/>
            <person name="Gonzalez D.J."/>
            <person name="Wisecaver J.H."/>
            <person name="Moore B.S."/>
        </authorList>
    </citation>
    <scope>NUCLEOTIDE SEQUENCE [LARGE SCALE GENOMIC DNA]</scope>
    <source>
        <strain evidence="2 3">12B1</strain>
    </source>
</reference>
<evidence type="ECO:0000313" key="2">
    <source>
        <dbReference type="EMBL" id="KAL1523171.1"/>
    </source>
</evidence>
<feature type="region of interest" description="Disordered" evidence="1">
    <location>
        <begin position="21"/>
        <end position="48"/>
    </location>
</feature>
<proteinExistence type="predicted"/>
<evidence type="ECO:0000313" key="3">
    <source>
        <dbReference type="Proteomes" id="UP001515480"/>
    </source>
</evidence>
<name>A0AB34JR89_PRYPA</name>
<dbReference type="AlphaFoldDB" id="A0AB34JR89"/>
<dbReference type="EMBL" id="JBGBPQ010000006">
    <property type="protein sequence ID" value="KAL1523171.1"/>
    <property type="molecule type" value="Genomic_DNA"/>
</dbReference>
<protein>
    <submittedName>
        <fullName evidence="2">Uncharacterized protein</fullName>
    </submittedName>
</protein>
<accession>A0AB34JR89</accession>
<feature type="compositionally biased region" description="Pro residues" evidence="1">
    <location>
        <begin position="29"/>
        <end position="41"/>
    </location>
</feature>
<keyword evidence="3" id="KW-1185">Reference proteome</keyword>
<organism evidence="2 3">
    <name type="scientific">Prymnesium parvum</name>
    <name type="common">Toxic golden alga</name>
    <dbReference type="NCBI Taxonomy" id="97485"/>
    <lineage>
        <taxon>Eukaryota</taxon>
        <taxon>Haptista</taxon>
        <taxon>Haptophyta</taxon>
        <taxon>Prymnesiophyceae</taxon>
        <taxon>Prymnesiales</taxon>
        <taxon>Prymnesiaceae</taxon>
        <taxon>Prymnesium</taxon>
    </lineage>
</organism>
<comment type="caution">
    <text evidence="2">The sequence shown here is derived from an EMBL/GenBank/DDBJ whole genome shotgun (WGS) entry which is preliminary data.</text>
</comment>
<evidence type="ECO:0000256" key="1">
    <source>
        <dbReference type="SAM" id="MobiDB-lite"/>
    </source>
</evidence>
<sequence>MAFVDAIGDALASLLGEIDRCTSMRTSPPRRPLPQPPPPPAETRGASTFHWLQPSAILGSAELPAKLPEKRASDDDLSDASTQCLERYQGAHRAAIIKRVSWNSELCTEASKFWPKAKHRELEASRLPLTSASQRPLVRPAIKLGHDSASIAQQSGTCLCG</sequence>
<gene>
    <name evidence="2" type="ORF">AB1Y20_018126</name>
</gene>